<evidence type="ECO:0000313" key="2">
    <source>
        <dbReference type="Proteomes" id="UP000017119"/>
    </source>
</evidence>
<dbReference type="PATRIC" id="fig|1403316.3.peg.547"/>
<accession>U5ND94</accession>
<dbReference type="Proteomes" id="UP000017119">
    <property type="component" value="Chromosome"/>
</dbReference>
<evidence type="ECO:0000313" key="1">
    <source>
        <dbReference type="EMBL" id="AGX89310.1"/>
    </source>
</evidence>
<sequence>MTISLVKVFQMSVGVAIGTVASYGVYLKTIEIPKTLISNEFQKSTEAKNIEYVLYNFEGKRICGSGDNKNNILQHTQENNCLPDIKIGNGNGKNNMSLLIRVSKDFPELKIKGDYKWEKDYWTLNFMGYLWTNKVLKGGEKNLNRTCLVQEKKDNKGKTFVEWYCYR</sequence>
<dbReference type="AlphaFoldDB" id="U5ND94"/>
<organism evidence="1 2">
    <name type="scientific">Mycoplasma parvum str. Indiana</name>
    <dbReference type="NCBI Taxonomy" id="1403316"/>
    <lineage>
        <taxon>Bacteria</taxon>
        <taxon>Bacillati</taxon>
        <taxon>Mycoplasmatota</taxon>
        <taxon>Mollicutes</taxon>
        <taxon>Mycoplasmataceae</taxon>
        <taxon>Mycoplasma</taxon>
    </lineage>
</organism>
<proteinExistence type="predicted"/>
<dbReference type="EMBL" id="CP006771">
    <property type="protein sequence ID" value="AGX89310.1"/>
    <property type="molecule type" value="Genomic_DNA"/>
</dbReference>
<protein>
    <submittedName>
        <fullName evidence="1">Uncharacterized protein</fullName>
    </submittedName>
</protein>
<dbReference type="HOGENOM" id="CLU_1617197_0_0_14"/>
<name>U5ND94_9MOLU</name>
<dbReference type="RefSeq" id="WP_022770570.1">
    <property type="nucleotide sequence ID" value="NC_022575.1"/>
</dbReference>
<gene>
    <name evidence="1" type="ORF">PRV_02920</name>
</gene>
<dbReference type="STRING" id="1403316.PRV_02920"/>
<reference evidence="1 2" key="1">
    <citation type="journal article" date="2013" name="Genome Announc.">
        <title>Genome Sequence of Mycoplasma parvum (Formerly Eperythrozoon parvum), a Diminutive Hemoplasma of the Pig.</title>
        <authorList>
            <person name="do Nascimento N.C."/>
            <person name="Dos Santos A.P."/>
            <person name="Chu Y."/>
            <person name="Guimaraes A.M."/>
            <person name="Pagliaro A."/>
            <person name="Messick J.B."/>
        </authorList>
    </citation>
    <scope>NUCLEOTIDE SEQUENCE [LARGE SCALE GENOMIC DNA]</scope>
    <source>
        <strain evidence="1 2">Indiana</strain>
    </source>
</reference>
<dbReference type="KEGG" id="mpv:PRV_02920"/>
<keyword evidence="2" id="KW-1185">Reference proteome</keyword>